<comment type="pathway">
    <text evidence="5">Carbohydrate metabolism; pentose and glucuronate interconversion.</text>
</comment>
<evidence type="ECO:0000256" key="6">
    <source>
        <dbReference type="ARBA" id="ARBA00007389"/>
    </source>
</evidence>
<keyword evidence="8" id="KW-0408">Iron</keyword>
<comment type="cofactor">
    <cofactor evidence="3">
        <name>Fe(2+)</name>
        <dbReference type="ChEBI" id="CHEBI:29033"/>
    </cofactor>
</comment>
<evidence type="ECO:0000256" key="5">
    <source>
        <dbReference type="ARBA" id="ARBA00004892"/>
    </source>
</evidence>
<dbReference type="SUPFAM" id="SSF51658">
    <property type="entry name" value="Xylose isomerase-like"/>
    <property type="match status" value="1"/>
</dbReference>
<evidence type="ECO:0000256" key="3">
    <source>
        <dbReference type="ARBA" id="ARBA00001954"/>
    </source>
</evidence>
<dbReference type="AlphaFoldDB" id="A0A382TVY4"/>
<comment type="function">
    <text evidence="4">Catalyzes the dehydration of D-mannonate.</text>
</comment>
<dbReference type="PANTHER" id="PTHR30387">
    <property type="entry name" value="MANNONATE DEHYDRATASE"/>
    <property type="match status" value="1"/>
</dbReference>
<evidence type="ECO:0000256" key="7">
    <source>
        <dbReference type="ARBA" id="ARBA00012927"/>
    </source>
</evidence>
<evidence type="ECO:0000256" key="4">
    <source>
        <dbReference type="ARBA" id="ARBA00002713"/>
    </source>
</evidence>
<dbReference type="GO" id="GO:0008927">
    <property type="term" value="F:mannonate dehydratase activity"/>
    <property type="evidence" value="ECO:0007669"/>
    <property type="project" value="UniProtKB-EC"/>
</dbReference>
<dbReference type="EC" id="4.2.1.8" evidence="7"/>
<evidence type="ECO:0000256" key="10">
    <source>
        <dbReference type="ARBA" id="ARBA00023239"/>
    </source>
</evidence>
<evidence type="ECO:0000256" key="2">
    <source>
        <dbReference type="ARBA" id="ARBA00001936"/>
    </source>
</evidence>
<dbReference type="EMBL" id="UINC01139195">
    <property type="protein sequence ID" value="SVD25598.1"/>
    <property type="molecule type" value="Genomic_DNA"/>
</dbReference>
<sequence length="194" mass="22226">SAFHHEQIHDEPVTKHGVVTEEEQWENLRYFLERVVPTAEEAGVKMAMHPDDPPLSPIRGVARIMSSVENYQRLIDLVPSPMNGIGLCQGNFALMTDDLPGVIRDFGRQERIHFVHMRDVRGTPDHFQEAFHDDGQTDLVECWRAYRDVGYEGVCRPDHYPRMGDDTYDDDLRIARLFAVGYLKGIREAVYTGA</sequence>
<dbReference type="GO" id="GO:0042840">
    <property type="term" value="P:D-glucuronate catabolic process"/>
    <property type="evidence" value="ECO:0007669"/>
    <property type="project" value="TreeGrafter"/>
</dbReference>
<feature type="non-terminal residue" evidence="11">
    <location>
        <position position="1"/>
    </location>
</feature>
<dbReference type="InterPro" id="IPR004628">
    <property type="entry name" value="Man_deHydtase"/>
</dbReference>
<evidence type="ECO:0000256" key="1">
    <source>
        <dbReference type="ARBA" id="ARBA00001794"/>
    </source>
</evidence>
<evidence type="ECO:0000256" key="8">
    <source>
        <dbReference type="ARBA" id="ARBA00023004"/>
    </source>
</evidence>
<dbReference type="Pfam" id="PF03786">
    <property type="entry name" value="UxuA"/>
    <property type="match status" value="1"/>
</dbReference>
<evidence type="ECO:0000313" key="11">
    <source>
        <dbReference type="EMBL" id="SVD25598.1"/>
    </source>
</evidence>
<dbReference type="Gene3D" id="3.20.20.150">
    <property type="entry name" value="Divalent-metal-dependent TIM barrel enzymes"/>
    <property type="match status" value="1"/>
</dbReference>
<dbReference type="GO" id="GO:0030145">
    <property type="term" value="F:manganese ion binding"/>
    <property type="evidence" value="ECO:0007669"/>
    <property type="project" value="TreeGrafter"/>
</dbReference>
<reference evidence="11" key="1">
    <citation type="submission" date="2018-05" db="EMBL/GenBank/DDBJ databases">
        <authorList>
            <person name="Lanie J.A."/>
            <person name="Ng W.-L."/>
            <person name="Kazmierczak K.M."/>
            <person name="Andrzejewski T.M."/>
            <person name="Davidsen T.M."/>
            <person name="Wayne K.J."/>
            <person name="Tettelin H."/>
            <person name="Glass J.I."/>
            <person name="Rusch D."/>
            <person name="Podicherti R."/>
            <person name="Tsui H.-C.T."/>
            <person name="Winkler M.E."/>
        </authorList>
    </citation>
    <scope>NUCLEOTIDE SEQUENCE</scope>
</reference>
<comment type="cofactor">
    <cofactor evidence="2">
        <name>Mn(2+)</name>
        <dbReference type="ChEBI" id="CHEBI:29035"/>
    </cofactor>
</comment>
<dbReference type="GO" id="GO:0008198">
    <property type="term" value="F:ferrous iron binding"/>
    <property type="evidence" value="ECO:0007669"/>
    <property type="project" value="TreeGrafter"/>
</dbReference>
<comment type="catalytic activity">
    <reaction evidence="1">
        <text>D-mannonate = 2-dehydro-3-deoxy-D-gluconate + H2O</text>
        <dbReference type="Rhea" id="RHEA:20097"/>
        <dbReference type="ChEBI" id="CHEBI:15377"/>
        <dbReference type="ChEBI" id="CHEBI:17767"/>
        <dbReference type="ChEBI" id="CHEBI:57990"/>
        <dbReference type="EC" id="4.2.1.8"/>
    </reaction>
</comment>
<proteinExistence type="inferred from homology"/>
<protein>
    <recommendedName>
        <fullName evidence="7">mannonate dehydratase</fullName>
        <ecNumber evidence="7">4.2.1.8</ecNumber>
    </recommendedName>
</protein>
<keyword evidence="10" id="KW-0456">Lyase</keyword>
<dbReference type="InterPro" id="IPR036237">
    <property type="entry name" value="Xyl_isomerase-like_sf"/>
</dbReference>
<name>A0A382TVY4_9ZZZZ</name>
<evidence type="ECO:0000256" key="9">
    <source>
        <dbReference type="ARBA" id="ARBA00023211"/>
    </source>
</evidence>
<accession>A0A382TVY4</accession>
<dbReference type="PANTHER" id="PTHR30387:SF2">
    <property type="entry name" value="MANNONATE DEHYDRATASE"/>
    <property type="match status" value="1"/>
</dbReference>
<organism evidence="11">
    <name type="scientific">marine metagenome</name>
    <dbReference type="NCBI Taxonomy" id="408172"/>
    <lineage>
        <taxon>unclassified sequences</taxon>
        <taxon>metagenomes</taxon>
        <taxon>ecological metagenomes</taxon>
    </lineage>
</organism>
<comment type="similarity">
    <text evidence="6">Belongs to the mannonate dehydratase family.</text>
</comment>
<keyword evidence="9" id="KW-0464">Manganese</keyword>
<gene>
    <name evidence="11" type="ORF">METZ01_LOCUS378452</name>
</gene>